<gene>
    <name evidence="2" type="ORF">NOCA2530012</name>
</gene>
<organism evidence="2">
    <name type="scientific">metagenome</name>
    <dbReference type="NCBI Taxonomy" id="256318"/>
    <lineage>
        <taxon>unclassified sequences</taxon>
        <taxon>metagenomes</taxon>
    </lineage>
</organism>
<reference evidence="2" key="1">
    <citation type="submission" date="2015-08" db="EMBL/GenBank/DDBJ databases">
        <authorList>
            <person name="Babu N.S."/>
            <person name="Beckwith C.J."/>
            <person name="Beseler K.G."/>
            <person name="Brison A."/>
            <person name="Carone J.V."/>
            <person name="Caskin T.P."/>
            <person name="Diamond M."/>
            <person name="Durham M.E."/>
            <person name="Foxe J.M."/>
            <person name="Go M."/>
            <person name="Henderson B.A."/>
            <person name="Jones I.B."/>
            <person name="McGettigan J.A."/>
            <person name="Micheletti S.J."/>
            <person name="Nasrallah M.E."/>
            <person name="Ortiz D."/>
            <person name="Piller C.R."/>
            <person name="Privatt S.R."/>
            <person name="Schneider S.L."/>
            <person name="Sharp S."/>
            <person name="Smith T.C."/>
            <person name="Stanton J.D."/>
            <person name="Ullery H.E."/>
            <person name="Wilson R.J."/>
            <person name="Serrano M.G."/>
            <person name="Buck G."/>
            <person name="Lee V."/>
            <person name="Wang Y."/>
            <person name="Carvalho R."/>
            <person name="Voegtly L."/>
            <person name="Shi R."/>
            <person name="Duckworth R."/>
            <person name="Johnson A."/>
            <person name="Loviza R."/>
            <person name="Walstead R."/>
            <person name="Shah Z."/>
            <person name="Kiflezghi M."/>
            <person name="Wade K."/>
            <person name="Ball S.L."/>
            <person name="Bradley K.W."/>
            <person name="Asai D.J."/>
            <person name="Bowman C.A."/>
            <person name="Russell D.A."/>
            <person name="Pope W.H."/>
            <person name="Jacobs-Sera D."/>
            <person name="Hendrix R.W."/>
            <person name="Hatfull G.F."/>
        </authorList>
    </citation>
    <scope>NUCLEOTIDE SEQUENCE</scope>
</reference>
<dbReference type="InterPro" id="IPR001226">
    <property type="entry name" value="Flavodoxin_CS"/>
</dbReference>
<protein>
    <submittedName>
        <fullName evidence="2">Putative Flavodoxin/nitric oxide synthase</fullName>
    </submittedName>
</protein>
<dbReference type="PROSITE" id="PS50902">
    <property type="entry name" value="FLAVODOXIN_LIKE"/>
    <property type="match status" value="1"/>
</dbReference>
<dbReference type="SUPFAM" id="SSF52218">
    <property type="entry name" value="Flavoproteins"/>
    <property type="match status" value="1"/>
</dbReference>
<evidence type="ECO:0000313" key="2">
    <source>
        <dbReference type="EMBL" id="CUR58646.1"/>
    </source>
</evidence>
<feature type="domain" description="Flavodoxin-like" evidence="1">
    <location>
        <begin position="3"/>
        <end position="162"/>
    </location>
</feature>
<dbReference type="PROSITE" id="PS00201">
    <property type="entry name" value="FLAVODOXIN"/>
    <property type="match status" value="1"/>
</dbReference>
<dbReference type="GO" id="GO:0009055">
    <property type="term" value="F:electron transfer activity"/>
    <property type="evidence" value="ECO:0007669"/>
    <property type="project" value="InterPro"/>
</dbReference>
<dbReference type="AlphaFoldDB" id="A0A2P2C9H4"/>
<evidence type="ECO:0000259" key="1">
    <source>
        <dbReference type="PROSITE" id="PS50902"/>
    </source>
</evidence>
<dbReference type="InterPro" id="IPR008254">
    <property type="entry name" value="Flavodoxin/NO_synth"/>
</dbReference>
<proteinExistence type="predicted"/>
<dbReference type="InterPro" id="IPR029039">
    <property type="entry name" value="Flavoprotein-like_sf"/>
</dbReference>
<name>A0A2P2C9H4_9ZZZZ</name>
<dbReference type="InterPro" id="IPR026816">
    <property type="entry name" value="Flavodoxin_dom"/>
</dbReference>
<dbReference type="Pfam" id="PF12724">
    <property type="entry name" value="Flavodoxin_5"/>
    <property type="match status" value="1"/>
</dbReference>
<sequence length="181" mass="19056">MRALVVYESMFGNTREVAEAIAAGLRGQVEAEVHDVETAPQSLAGWDLVVAGGPTHAFSLSRPSTRADAVSQGADEGSVRVGLREWLHDLRPGSDGQAFACFDTRVSAVRHLPGSGARKAARMAEGAGFRLIGRESFWVSGTPGPLVDGDLERARLWGTSLGHAVAATDQGPESDGRIPLP</sequence>
<dbReference type="GO" id="GO:0010181">
    <property type="term" value="F:FMN binding"/>
    <property type="evidence" value="ECO:0007669"/>
    <property type="project" value="InterPro"/>
</dbReference>
<dbReference type="Gene3D" id="3.40.50.360">
    <property type="match status" value="1"/>
</dbReference>
<dbReference type="EMBL" id="CZKA01000049">
    <property type="protein sequence ID" value="CUR58646.1"/>
    <property type="molecule type" value="Genomic_DNA"/>
</dbReference>
<accession>A0A2P2C9H4</accession>